<evidence type="ECO:0000313" key="1">
    <source>
        <dbReference type="EMBL" id="KAK3792596.1"/>
    </source>
</evidence>
<comment type="caution">
    <text evidence="1">The sequence shown here is derived from an EMBL/GenBank/DDBJ whole genome shotgun (WGS) entry which is preliminary data.</text>
</comment>
<evidence type="ECO:0000313" key="2">
    <source>
        <dbReference type="Proteomes" id="UP001283361"/>
    </source>
</evidence>
<dbReference type="EMBL" id="JAWDGP010001363">
    <property type="protein sequence ID" value="KAK3792596.1"/>
    <property type="molecule type" value="Genomic_DNA"/>
</dbReference>
<protein>
    <submittedName>
        <fullName evidence="1">Uncharacterized protein</fullName>
    </submittedName>
</protein>
<organism evidence="1 2">
    <name type="scientific">Elysia crispata</name>
    <name type="common">lettuce slug</name>
    <dbReference type="NCBI Taxonomy" id="231223"/>
    <lineage>
        <taxon>Eukaryota</taxon>
        <taxon>Metazoa</taxon>
        <taxon>Spiralia</taxon>
        <taxon>Lophotrochozoa</taxon>
        <taxon>Mollusca</taxon>
        <taxon>Gastropoda</taxon>
        <taxon>Heterobranchia</taxon>
        <taxon>Euthyneura</taxon>
        <taxon>Panpulmonata</taxon>
        <taxon>Sacoglossa</taxon>
        <taxon>Placobranchoidea</taxon>
        <taxon>Plakobranchidae</taxon>
        <taxon>Elysia</taxon>
    </lineage>
</organism>
<name>A0AAE1ASM8_9GAST</name>
<dbReference type="Proteomes" id="UP001283361">
    <property type="component" value="Unassembled WGS sequence"/>
</dbReference>
<accession>A0AAE1ASM8</accession>
<sequence length="96" mass="10768">MKKGRLPVHERGYQFTQAIERFTQIVNEKTAIDCLTLPTARMKKIYLKGAGTSSNPSCLTIDSTGCLSFFLEPGLSLSPDQPRHHRTLQAIRCSRC</sequence>
<proteinExistence type="predicted"/>
<gene>
    <name evidence="1" type="ORF">RRG08_009954</name>
</gene>
<keyword evidence="2" id="KW-1185">Reference proteome</keyword>
<dbReference type="AlphaFoldDB" id="A0AAE1ASM8"/>
<reference evidence="1" key="1">
    <citation type="journal article" date="2023" name="G3 (Bethesda)">
        <title>A reference genome for the long-term kleptoplast-retaining sea slug Elysia crispata morphotype clarki.</title>
        <authorList>
            <person name="Eastman K.E."/>
            <person name="Pendleton A.L."/>
            <person name="Shaikh M.A."/>
            <person name="Suttiyut T."/>
            <person name="Ogas R."/>
            <person name="Tomko P."/>
            <person name="Gavelis G."/>
            <person name="Widhalm J.R."/>
            <person name="Wisecaver J.H."/>
        </authorList>
    </citation>
    <scope>NUCLEOTIDE SEQUENCE</scope>
    <source>
        <strain evidence="1">ECLA1</strain>
    </source>
</reference>